<reference evidence="2 3" key="1">
    <citation type="submission" date="2016-10" db="EMBL/GenBank/DDBJ databases">
        <title>Complete Genome Sequence of Peptococcaceae strain DCMF.</title>
        <authorList>
            <person name="Edwards R.J."/>
            <person name="Holland S.I."/>
            <person name="Deshpande N.P."/>
            <person name="Wong Y.K."/>
            <person name="Ertan H."/>
            <person name="Manefield M."/>
            <person name="Russell T.L."/>
            <person name="Lee M.J."/>
        </authorList>
    </citation>
    <scope>NUCLEOTIDE SEQUENCE [LARGE SCALE GENOMIC DNA]</scope>
    <source>
        <strain evidence="2 3">DCMF</strain>
    </source>
</reference>
<evidence type="ECO:0000313" key="2">
    <source>
        <dbReference type="EMBL" id="ATW27854.1"/>
    </source>
</evidence>
<dbReference type="InterPro" id="IPR009081">
    <property type="entry name" value="PP-bd_ACP"/>
</dbReference>
<evidence type="ECO:0000259" key="1">
    <source>
        <dbReference type="PROSITE" id="PS50075"/>
    </source>
</evidence>
<evidence type="ECO:0000313" key="3">
    <source>
        <dbReference type="Proteomes" id="UP000323521"/>
    </source>
</evidence>
<dbReference type="OrthoDB" id="1809760at2"/>
<dbReference type="Proteomes" id="UP000323521">
    <property type="component" value="Chromosome"/>
</dbReference>
<name>A0A3G1KZP9_FORW1</name>
<dbReference type="KEGG" id="fwa:DCMF_26630"/>
<dbReference type="RefSeq" id="WP_148137239.1">
    <property type="nucleotide sequence ID" value="NZ_CP017634.1"/>
</dbReference>
<dbReference type="SUPFAM" id="SSF47336">
    <property type="entry name" value="ACP-like"/>
    <property type="match status" value="1"/>
</dbReference>
<dbReference type="Pfam" id="PF00550">
    <property type="entry name" value="PP-binding"/>
    <property type="match status" value="1"/>
</dbReference>
<dbReference type="PROSITE" id="PS50075">
    <property type="entry name" value="CARRIER"/>
    <property type="match status" value="1"/>
</dbReference>
<keyword evidence="3" id="KW-1185">Reference proteome</keyword>
<sequence>MSRAEILEKLGEIYRHHAKGKAKSISYEDDVAQMGFDSLEISEIIMSVEEEFDCVIRMDDLLKLKTLNDYADYIMKETES</sequence>
<dbReference type="InterPro" id="IPR036736">
    <property type="entry name" value="ACP-like_sf"/>
</dbReference>
<dbReference type="EMBL" id="CP017634">
    <property type="protein sequence ID" value="ATW27854.1"/>
    <property type="molecule type" value="Genomic_DNA"/>
</dbReference>
<dbReference type="Gene3D" id="1.10.1200.10">
    <property type="entry name" value="ACP-like"/>
    <property type="match status" value="1"/>
</dbReference>
<protein>
    <recommendedName>
        <fullName evidence="1">Carrier domain-containing protein</fullName>
    </recommendedName>
</protein>
<organism evidence="2 3">
    <name type="scientific">Formimonas warabiya</name>
    <dbReference type="NCBI Taxonomy" id="1761012"/>
    <lineage>
        <taxon>Bacteria</taxon>
        <taxon>Bacillati</taxon>
        <taxon>Bacillota</taxon>
        <taxon>Clostridia</taxon>
        <taxon>Eubacteriales</taxon>
        <taxon>Peptococcaceae</taxon>
        <taxon>Candidatus Formimonas</taxon>
    </lineage>
</organism>
<dbReference type="AlphaFoldDB" id="A0A3G1KZP9"/>
<gene>
    <name evidence="2" type="ORF">DCMF_26630</name>
</gene>
<proteinExistence type="predicted"/>
<accession>A0A3G1KZP9</accession>
<feature type="domain" description="Carrier" evidence="1">
    <location>
        <begin position="1"/>
        <end position="78"/>
    </location>
</feature>